<accession>A0A0S2HXL6</accession>
<feature type="binding site" evidence="8">
    <location>
        <begin position="56"/>
        <end position="58"/>
    </location>
    <ligand>
        <name>S-adenosyl-L-methionine</name>
        <dbReference type="ChEBI" id="CHEBI:59789"/>
    </ligand>
</feature>
<dbReference type="GO" id="GO:0016840">
    <property type="term" value="F:carbon-nitrogen lyase activity"/>
    <property type="evidence" value="ECO:0007669"/>
    <property type="project" value="UniProtKB-UniRule"/>
</dbReference>
<comment type="catalytic activity">
    <reaction evidence="8">
        <text>6-carboxy-5,6,7,8-tetrahydropterin + H(+) = 7-carboxy-7-carbaguanine + NH4(+)</text>
        <dbReference type="Rhea" id="RHEA:27974"/>
        <dbReference type="ChEBI" id="CHEBI:15378"/>
        <dbReference type="ChEBI" id="CHEBI:28938"/>
        <dbReference type="ChEBI" id="CHEBI:61032"/>
        <dbReference type="ChEBI" id="CHEBI:61036"/>
        <dbReference type="EC" id="4.3.99.3"/>
    </reaction>
</comment>
<feature type="binding site" evidence="8">
    <location>
        <position position="59"/>
    </location>
    <ligand>
        <name>Mg(2+)</name>
        <dbReference type="ChEBI" id="CHEBI:18420"/>
    </ligand>
</feature>
<proteinExistence type="inferred from homology"/>
<evidence type="ECO:0000313" key="10">
    <source>
        <dbReference type="EMBL" id="ALO14841.1"/>
    </source>
</evidence>
<dbReference type="OrthoDB" id="9792276at2"/>
<keyword evidence="7 8" id="KW-0456">Lyase</keyword>
<comment type="function">
    <text evidence="8">Catalyzes the complex heterocyclic radical-mediated conversion of 6-carboxy-5,6,7,8-tetrahydropterin (CPH4) to 7-carboxy-7-deazaguanine (CDG), a step common to the biosynthetic pathways of all 7-deazapurine-containing compounds.</text>
</comment>
<dbReference type="Gene3D" id="3.20.20.70">
    <property type="entry name" value="Aldolase class I"/>
    <property type="match status" value="1"/>
</dbReference>
<evidence type="ECO:0000256" key="5">
    <source>
        <dbReference type="ARBA" id="ARBA00023004"/>
    </source>
</evidence>
<keyword evidence="4 8" id="KW-0460">Magnesium</keyword>
<comment type="cofactor">
    <cofactor evidence="8">
        <name>S-adenosyl-L-methionine</name>
        <dbReference type="ChEBI" id="CHEBI:59789"/>
    </cofactor>
    <text evidence="8">Binds 1 S-adenosyl-L-methionine per subunit.</text>
</comment>
<dbReference type="SUPFAM" id="SSF102114">
    <property type="entry name" value="Radical SAM enzymes"/>
    <property type="match status" value="1"/>
</dbReference>
<dbReference type="PANTHER" id="PTHR42836">
    <property type="entry name" value="7-CARBOXY-7-DEAZAGUANINE SYNTHASE"/>
    <property type="match status" value="1"/>
</dbReference>
<dbReference type="PROSITE" id="PS51918">
    <property type="entry name" value="RADICAL_SAM"/>
    <property type="match status" value="1"/>
</dbReference>
<feature type="binding site" evidence="8">
    <location>
        <position position="50"/>
    </location>
    <ligand>
        <name>[4Fe-4S] cluster</name>
        <dbReference type="ChEBI" id="CHEBI:49883"/>
        <note>4Fe-4S-S-AdoMet</note>
    </ligand>
</feature>
<dbReference type="UniPathway" id="UPA00391"/>
<keyword evidence="1 8" id="KW-0004">4Fe-4S</keyword>
<dbReference type="InterPro" id="IPR024924">
    <property type="entry name" value="7-CO-7-deazaguanine_synth-like"/>
</dbReference>
<keyword evidence="5 8" id="KW-0408">Iron</keyword>
<dbReference type="GO" id="GO:0051539">
    <property type="term" value="F:4 iron, 4 sulfur cluster binding"/>
    <property type="evidence" value="ECO:0007669"/>
    <property type="project" value="UniProtKB-UniRule"/>
</dbReference>
<dbReference type="GO" id="GO:0000287">
    <property type="term" value="F:magnesium ion binding"/>
    <property type="evidence" value="ECO:0007669"/>
    <property type="project" value="UniProtKB-UniRule"/>
</dbReference>
<dbReference type="RefSeq" id="WP_057952355.1">
    <property type="nucleotide sequence ID" value="NZ_CP013118.1"/>
</dbReference>
<comment type="subunit">
    <text evidence="8">Homodimer.</text>
</comment>
<feature type="binding site" evidence="8">
    <location>
        <begin position="134"/>
        <end position="136"/>
    </location>
    <ligand>
        <name>S-adenosyl-L-methionine</name>
        <dbReference type="ChEBI" id="CHEBI:59789"/>
    </ligand>
</feature>
<dbReference type="STRING" id="1307839.L21SP5_01186"/>
<dbReference type="InterPro" id="IPR058240">
    <property type="entry name" value="rSAM_sf"/>
</dbReference>
<evidence type="ECO:0000256" key="2">
    <source>
        <dbReference type="ARBA" id="ARBA00022691"/>
    </source>
</evidence>
<feature type="binding site" evidence="8">
    <location>
        <position position="57"/>
    </location>
    <ligand>
        <name>[4Fe-4S] cluster</name>
        <dbReference type="ChEBI" id="CHEBI:49883"/>
        <note>4Fe-4S-S-AdoMet</note>
    </ligand>
</feature>
<dbReference type="PATRIC" id="fig|1307839.3.peg.1272"/>
<sequence>MAKSQKSYQKVDLKLLEGGKKLPLVESFYSIQGEGHHTGKPAYFIRVGGCDIACHWCDSKISWNADMHPLVSVDEIVNQVLNTPARSVVVTGGEPAMYPLNPLSTLIRRNNISNFLESSGAYEITGQWDWICISPKHNKHPLKQNLERADELKIVIFSQSDFDFAEQWKKEVSADCKLLLQPEYSQFKKMAPLMVEYVKAHPEWNISLQSHKYLDIP</sequence>
<comment type="similarity">
    <text evidence="8">Belongs to the radical SAM superfamily. 7-carboxy-7-deazaguanine synthase family.</text>
</comment>
<dbReference type="EC" id="4.3.99.3" evidence="8"/>
<gene>
    <name evidence="8 10" type="primary">queE</name>
    <name evidence="10" type="ORF">L21SP5_01186</name>
</gene>
<keyword evidence="6 8" id="KW-0411">Iron-sulfur</keyword>
<keyword evidence="3 8" id="KW-0479">Metal-binding</keyword>
<evidence type="ECO:0000259" key="9">
    <source>
        <dbReference type="PROSITE" id="PS51918"/>
    </source>
</evidence>
<evidence type="ECO:0000256" key="8">
    <source>
        <dbReference type="HAMAP-Rule" id="MF_00917"/>
    </source>
</evidence>
<evidence type="ECO:0000256" key="7">
    <source>
        <dbReference type="ARBA" id="ARBA00023239"/>
    </source>
</evidence>
<dbReference type="InterPro" id="IPR013785">
    <property type="entry name" value="Aldolase_TIM"/>
</dbReference>
<evidence type="ECO:0000313" key="11">
    <source>
        <dbReference type="Proteomes" id="UP000064893"/>
    </source>
</evidence>
<feature type="binding site" evidence="8">
    <location>
        <begin position="31"/>
        <end position="33"/>
    </location>
    <ligand>
        <name>substrate</name>
    </ligand>
</feature>
<dbReference type="Proteomes" id="UP000064893">
    <property type="component" value="Chromosome"/>
</dbReference>
<evidence type="ECO:0000256" key="6">
    <source>
        <dbReference type="ARBA" id="ARBA00023014"/>
    </source>
</evidence>
<dbReference type="GO" id="GO:1904047">
    <property type="term" value="F:S-adenosyl-L-methionine binding"/>
    <property type="evidence" value="ECO:0007669"/>
    <property type="project" value="UniProtKB-UniRule"/>
</dbReference>
<dbReference type="SFLD" id="SFLDS00029">
    <property type="entry name" value="Radical_SAM"/>
    <property type="match status" value="1"/>
</dbReference>
<dbReference type="InterPro" id="IPR007197">
    <property type="entry name" value="rSAM"/>
</dbReference>
<feature type="binding site" evidence="8">
    <location>
        <position position="93"/>
    </location>
    <ligand>
        <name>S-adenosyl-L-methionine</name>
        <dbReference type="ChEBI" id="CHEBI:59789"/>
    </ligand>
</feature>
<name>A0A0S2HXL6_9BACT</name>
<feature type="domain" description="Radical SAM core" evidence="9">
    <location>
        <begin position="37"/>
        <end position="217"/>
    </location>
</feature>
<keyword evidence="2 8" id="KW-0949">S-adenosyl-L-methionine</keyword>
<dbReference type="KEGG" id="blq:L21SP5_01186"/>
<organism evidence="10 11">
    <name type="scientific">Salinivirga cyanobacteriivorans</name>
    <dbReference type="NCBI Taxonomy" id="1307839"/>
    <lineage>
        <taxon>Bacteria</taxon>
        <taxon>Pseudomonadati</taxon>
        <taxon>Bacteroidota</taxon>
        <taxon>Bacteroidia</taxon>
        <taxon>Bacteroidales</taxon>
        <taxon>Salinivirgaceae</taxon>
        <taxon>Salinivirga</taxon>
    </lineage>
</organism>
<comment type="cofactor">
    <cofactor evidence="8">
        <name>[4Fe-4S] cluster</name>
        <dbReference type="ChEBI" id="CHEBI:49883"/>
    </cofactor>
    <text evidence="8">Binds 1 [4Fe-4S] cluster. The cluster is coordinated with 3 cysteines and an exchangeable S-adenosyl-L-methionine.</text>
</comment>
<dbReference type="PANTHER" id="PTHR42836:SF1">
    <property type="entry name" value="7-CARBOXY-7-DEAZAGUANINE SYNTHASE"/>
    <property type="match status" value="1"/>
</dbReference>
<evidence type="ECO:0000256" key="4">
    <source>
        <dbReference type="ARBA" id="ARBA00022842"/>
    </source>
</evidence>
<comment type="cofactor">
    <cofactor evidence="8">
        <name>Mg(2+)</name>
        <dbReference type="ChEBI" id="CHEBI:18420"/>
    </cofactor>
</comment>
<evidence type="ECO:0000256" key="1">
    <source>
        <dbReference type="ARBA" id="ARBA00022485"/>
    </source>
</evidence>
<feature type="binding site" evidence="8">
    <location>
        <position position="54"/>
    </location>
    <ligand>
        <name>[4Fe-4S] cluster</name>
        <dbReference type="ChEBI" id="CHEBI:49883"/>
        <note>4Fe-4S-S-AdoMet</note>
    </ligand>
</feature>
<dbReference type="AlphaFoldDB" id="A0A0S2HXL6"/>
<feature type="binding site" evidence="8">
    <location>
        <position position="91"/>
    </location>
    <ligand>
        <name>substrate</name>
    </ligand>
</feature>
<feature type="binding site" evidence="8">
    <location>
        <position position="217"/>
    </location>
    <ligand>
        <name>substrate</name>
    </ligand>
</feature>
<dbReference type="PIRSF" id="PIRSF000370">
    <property type="entry name" value="QueE"/>
    <property type="match status" value="1"/>
</dbReference>
<dbReference type="Pfam" id="PF13353">
    <property type="entry name" value="Fer4_12"/>
    <property type="match status" value="1"/>
</dbReference>
<dbReference type="GO" id="GO:0008616">
    <property type="term" value="P:tRNA queuosine(34) biosynthetic process"/>
    <property type="evidence" value="ECO:0007669"/>
    <property type="project" value="UniProtKB-UniRule"/>
</dbReference>
<evidence type="ECO:0000256" key="3">
    <source>
        <dbReference type="ARBA" id="ARBA00022723"/>
    </source>
</evidence>
<protein>
    <recommendedName>
        <fullName evidence="8">7-carboxy-7-deazaguanine synthase</fullName>
        <shortName evidence="8">CDG synthase</shortName>
        <ecNumber evidence="8">4.3.99.3</ecNumber>
    </recommendedName>
    <alternativeName>
        <fullName evidence="8">Queuosine biosynthesis protein QueE</fullName>
    </alternativeName>
</protein>
<dbReference type="HAMAP" id="MF_00917">
    <property type="entry name" value="QueE"/>
    <property type="match status" value="1"/>
</dbReference>
<comment type="caution">
    <text evidence="8">Lacks conserved residue(s) required for the propagation of feature annotation.</text>
</comment>
<feature type="binding site" evidence="8">
    <location>
        <position position="46"/>
    </location>
    <ligand>
        <name>substrate</name>
    </ligand>
</feature>
<dbReference type="EMBL" id="CP013118">
    <property type="protein sequence ID" value="ALO14841.1"/>
    <property type="molecule type" value="Genomic_DNA"/>
</dbReference>
<keyword evidence="11" id="KW-1185">Reference proteome</keyword>
<reference evidence="10 11" key="1">
    <citation type="submission" date="2015-11" db="EMBL/GenBank/DDBJ databases">
        <title>Description and complete genome sequence of a novel strain predominating in hypersaline microbial mats and representing a new family of the Bacteriodetes phylum.</title>
        <authorList>
            <person name="Spring S."/>
            <person name="Bunk B."/>
            <person name="Sproer C."/>
            <person name="Klenk H.-P."/>
        </authorList>
    </citation>
    <scope>NUCLEOTIDE SEQUENCE [LARGE SCALE GENOMIC DNA]</scope>
    <source>
        <strain evidence="10 11">L21-Spi-D4</strain>
    </source>
</reference>
<comment type="pathway">
    <text evidence="8">Purine metabolism; 7-cyano-7-deazaguanine biosynthesis.</text>
</comment>
<keyword evidence="8" id="KW-0671">Queuosine biosynthesis</keyword>